<dbReference type="EMBL" id="CM047741">
    <property type="protein sequence ID" value="KAJ0037892.1"/>
    <property type="molecule type" value="Genomic_DNA"/>
</dbReference>
<comment type="caution">
    <text evidence="1">The sequence shown here is derived from an EMBL/GenBank/DDBJ whole genome shotgun (WGS) entry which is preliminary data.</text>
</comment>
<reference evidence="2" key="1">
    <citation type="journal article" date="2023" name="G3 (Bethesda)">
        <title>Genome assembly and association tests identify interacting loci associated with vigor, precocity, and sex in interspecific pistachio rootstocks.</title>
        <authorList>
            <person name="Palmer W."/>
            <person name="Jacygrad E."/>
            <person name="Sagayaradj S."/>
            <person name="Cavanaugh K."/>
            <person name="Han R."/>
            <person name="Bertier L."/>
            <person name="Beede B."/>
            <person name="Kafkas S."/>
            <person name="Golino D."/>
            <person name="Preece J."/>
            <person name="Michelmore R."/>
        </authorList>
    </citation>
    <scope>NUCLEOTIDE SEQUENCE [LARGE SCALE GENOMIC DNA]</scope>
</reference>
<keyword evidence="2" id="KW-1185">Reference proteome</keyword>
<protein>
    <submittedName>
        <fullName evidence="1">Uncharacterized protein</fullName>
    </submittedName>
</protein>
<name>A0ACC0YJZ6_9ROSI</name>
<proteinExistence type="predicted"/>
<accession>A0ACC0YJZ6</accession>
<dbReference type="Proteomes" id="UP001163603">
    <property type="component" value="Chromosome 6"/>
</dbReference>
<evidence type="ECO:0000313" key="2">
    <source>
        <dbReference type="Proteomes" id="UP001163603"/>
    </source>
</evidence>
<evidence type="ECO:0000313" key="1">
    <source>
        <dbReference type="EMBL" id="KAJ0037892.1"/>
    </source>
</evidence>
<organism evidence="1 2">
    <name type="scientific">Pistacia integerrima</name>
    <dbReference type="NCBI Taxonomy" id="434235"/>
    <lineage>
        <taxon>Eukaryota</taxon>
        <taxon>Viridiplantae</taxon>
        <taxon>Streptophyta</taxon>
        <taxon>Embryophyta</taxon>
        <taxon>Tracheophyta</taxon>
        <taxon>Spermatophyta</taxon>
        <taxon>Magnoliopsida</taxon>
        <taxon>eudicotyledons</taxon>
        <taxon>Gunneridae</taxon>
        <taxon>Pentapetalae</taxon>
        <taxon>rosids</taxon>
        <taxon>malvids</taxon>
        <taxon>Sapindales</taxon>
        <taxon>Anacardiaceae</taxon>
        <taxon>Pistacia</taxon>
    </lineage>
</organism>
<sequence length="56" mass="6448">MVYLILIDFLLSLATLYFVVVATVAALIEQHIVRKLIIFIGKSIAYHLHFSLYHIC</sequence>
<gene>
    <name evidence="1" type="ORF">Pint_23433</name>
</gene>